<dbReference type="SMART" id="SM00387">
    <property type="entry name" value="HATPase_c"/>
    <property type="match status" value="1"/>
</dbReference>
<feature type="domain" description="HPt" evidence="10">
    <location>
        <begin position="4"/>
        <end position="112"/>
    </location>
</feature>
<dbReference type="Pfam" id="PF02518">
    <property type="entry name" value="HATPase_c"/>
    <property type="match status" value="1"/>
</dbReference>
<dbReference type="InterPro" id="IPR036641">
    <property type="entry name" value="HPT_dom_sf"/>
</dbReference>
<dbReference type="Pfam" id="PF01627">
    <property type="entry name" value="Hpt"/>
    <property type="match status" value="1"/>
</dbReference>
<feature type="domain" description="Histidine kinase" evidence="8">
    <location>
        <begin position="350"/>
        <end position="557"/>
    </location>
</feature>
<feature type="modified residue" description="Phosphohistidine" evidence="6">
    <location>
        <position position="55"/>
    </location>
</feature>
<dbReference type="InterPro" id="IPR036097">
    <property type="entry name" value="HisK_dim/P_sf"/>
</dbReference>
<dbReference type="Gene3D" id="2.30.30.40">
    <property type="entry name" value="SH3 Domains"/>
    <property type="match status" value="1"/>
</dbReference>
<dbReference type="SUPFAM" id="SSF50341">
    <property type="entry name" value="CheW-like"/>
    <property type="match status" value="1"/>
</dbReference>
<evidence type="ECO:0000256" key="7">
    <source>
        <dbReference type="SAM" id="MobiDB-lite"/>
    </source>
</evidence>
<dbReference type="SUPFAM" id="SSF47384">
    <property type="entry name" value="Homodimeric domain of signal transducing histidine kinase"/>
    <property type="match status" value="1"/>
</dbReference>
<dbReference type="InterPro" id="IPR051315">
    <property type="entry name" value="Bact_Chemotaxis_CheA"/>
</dbReference>
<sequence>MDEFKPDPEKAKKDFLGEAEELIDEISLNLAELEESIKSGQPRPDFINAVFRGVHSLKGLSGMLGFSKITELTHDLENLLDELRMGKVSITSTLIDFLYDCVDTVVGLTEEISSEKDLINISPIITKIEEFIAEKTFDDKDSILTQIDLDANIIKVLTEYEEYRLTDNIKRHVNIFSILANFNFDTFDEELTSLNSRIREIGEIITTLPSIEPVGETEIQFNLLIGTTKEMDWLDEELKSYNLTISTIPYKEQAIPLAEKKKESPRARTSTDRPLKDGADVRIRERESVEPEAEIQDKKVSLLGKTVRVNLEKVDNVLHMIGELAISKTFIFRIAHQLRDEFGFYRANELLKSTRNLEKQILRLQSRILEIRMVPLEQLFSRLTRNVKKIAKEMNKKIDIHITGEETELDKMLIEELSDPLLHILRNAIDHGIEAQNAREEAGKSVEGNIWINAYQKGNYVIIEVEDDGKGLNIKSIKKKARNLDLYEDFERMRDEDFYQFIFLPGFSTRDQASEISGRGVGMDIVRKNLSAMNGTIKIETEHGLGTRFIISIPITMAIISALMIQVGQEKYAIPLTSISKSLKVFSKDFRTIENREVLNFQGNPIPILRLKQHFTQIPDPITTNSRPIFAVVVHAAEKVMALIVDRLLGRQDIVIKSLGKRMQNFPGIAGGTEIGEEKAILVLDIVSLFDTLEEASVPEK</sequence>
<dbReference type="SMART" id="SM01231">
    <property type="entry name" value="H-kinase_dim"/>
    <property type="match status" value="1"/>
</dbReference>
<dbReference type="InterPro" id="IPR008207">
    <property type="entry name" value="Sig_transdc_His_kin_Hpt_dom"/>
</dbReference>
<dbReference type="Pfam" id="PF02895">
    <property type="entry name" value="H-kinase_dim"/>
    <property type="match status" value="1"/>
</dbReference>
<dbReference type="InterPro" id="IPR005467">
    <property type="entry name" value="His_kinase_dom"/>
</dbReference>
<accession>A0ABV6YSP5</accession>
<dbReference type="Proteomes" id="UP001594351">
    <property type="component" value="Unassembled WGS sequence"/>
</dbReference>
<dbReference type="PRINTS" id="PR00344">
    <property type="entry name" value="BCTRLSENSOR"/>
</dbReference>
<evidence type="ECO:0000313" key="12">
    <source>
        <dbReference type="Proteomes" id="UP001594351"/>
    </source>
</evidence>
<dbReference type="PROSITE" id="PS50894">
    <property type="entry name" value="HPT"/>
    <property type="match status" value="1"/>
</dbReference>
<name>A0ABV6YSP5_UNCC1</name>
<dbReference type="EMBL" id="JBHPBY010000026">
    <property type="protein sequence ID" value="MFC1849217.1"/>
    <property type="molecule type" value="Genomic_DNA"/>
</dbReference>
<dbReference type="InterPro" id="IPR004105">
    <property type="entry name" value="CheA-like_dim"/>
</dbReference>
<dbReference type="SUPFAM" id="SSF55874">
    <property type="entry name" value="ATPase domain of HSP90 chaperone/DNA topoisomerase II/histidine kinase"/>
    <property type="match status" value="1"/>
</dbReference>
<feature type="region of interest" description="Disordered" evidence="7">
    <location>
        <begin position="259"/>
        <end position="278"/>
    </location>
</feature>
<keyword evidence="4 11" id="KW-0808">Transferase</keyword>
<dbReference type="InterPro" id="IPR002545">
    <property type="entry name" value="CheW-lke_dom"/>
</dbReference>
<evidence type="ECO:0000259" key="10">
    <source>
        <dbReference type="PROSITE" id="PS50894"/>
    </source>
</evidence>
<dbReference type="PROSITE" id="PS50851">
    <property type="entry name" value="CHEW"/>
    <property type="match status" value="1"/>
</dbReference>
<dbReference type="PROSITE" id="PS50109">
    <property type="entry name" value="HIS_KIN"/>
    <property type="match status" value="1"/>
</dbReference>
<dbReference type="InterPro" id="IPR004358">
    <property type="entry name" value="Sig_transdc_His_kin-like_C"/>
</dbReference>
<dbReference type="GO" id="GO:0004673">
    <property type="term" value="F:protein histidine kinase activity"/>
    <property type="evidence" value="ECO:0007669"/>
    <property type="project" value="UniProtKB-EC"/>
</dbReference>
<dbReference type="InterPro" id="IPR036061">
    <property type="entry name" value="CheW-like_dom_sf"/>
</dbReference>
<evidence type="ECO:0000259" key="9">
    <source>
        <dbReference type="PROSITE" id="PS50851"/>
    </source>
</evidence>
<dbReference type="InterPro" id="IPR036890">
    <property type="entry name" value="HATPase_C_sf"/>
</dbReference>
<dbReference type="InterPro" id="IPR037006">
    <property type="entry name" value="CheA-like_homodim_sf"/>
</dbReference>
<dbReference type="Gene3D" id="1.10.287.560">
    <property type="entry name" value="Histidine kinase CheA-like, homodimeric domain"/>
    <property type="match status" value="1"/>
</dbReference>
<dbReference type="Pfam" id="PF01584">
    <property type="entry name" value="CheW"/>
    <property type="match status" value="1"/>
</dbReference>
<protein>
    <recommendedName>
        <fullName evidence="2">histidine kinase</fullName>
        <ecNumber evidence="2">2.7.13.3</ecNumber>
    </recommendedName>
</protein>
<gene>
    <name evidence="11" type="ORF">ACFL27_03310</name>
</gene>
<dbReference type="SMART" id="SM00073">
    <property type="entry name" value="HPT"/>
    <property type="match status" value="1"/>
</dbReference>
<comment type="caution">
    <text evidence="11">The sequence shown here is derived from an EMBL/GenBank/DDBJ whole genome shotgun (WGS) entry which is preliminary data.</text>
</comment>
<dbReference type="SMART" id="SM00260">
    <property type="entry name" value="CheW"/>
    <property type="match status" value="1"/>
</dbReference>
<reference evidence="11 12" key="1">
    <citation type="submission" date="2024-09" db="EMBL/GenBank/DDBJ databases">
        <title>Laminarin stimulates single cell rates of sulfate reduction while oxygen inhibits transcriptomic activity in coastal marine sediment.</title>
        <authorList>
            <person name="Lindsay M."/>
            <person name="Orcutt B."/>
            <person name="Emerson D."/>
            <person name="Stepanauskas R."/>
            <person name="D'Angelo T."/>
        </authorList>
    </citation>
    <scope>NUCLEOTIDE SEQUENCE [LARGE SCALE GENOMIC DNA]</scope>
    <source>
        <strain evidence="11">SAG AM-311-K15</strain>
    </source>
</reference>
<dbReference type="PANTHER" id="PTHR43395">
    <property type="entry name" value="SENSOR HISTIDINE KINASE CHEA"/>
    <property type="match status" value="1"/>
</dbReference>
<dbReference type="InterPro" id="IPR003594">
    <property type="entry name" value="HATPase_dom"/>
</dbReference>
<comment type="catalytic activity">
    <reaction evidence="1">
        <text>ATP + protein L-histidine = ADP + protein N-phospho-L-histidine.</text>
        <dbReference type="EC" id="2.7.13.3"/>
    </reaction>
</comment>
<feature type="domain" description="CheW-like" evidence="9">
    <location>
        <begin position="559"/>
        <end position="695"/>
    </location>
</feature>
<dbReference type="PANTHER" id="PTHR43395:SF1">
    <property type="entry name" value="CHEMOTAXIS PROTEIN CHEA"/>
    <property type="match status" value="1"/>
</dbReference>
<dbReference type="EC" id="2.7.13.3" evidence="2"/>
<keyword evidence="5" id="KW-0418">Kinase</keyword>
<evidence type="ECO:0000256" key="6">
    <source>
        <dbReference type="PROSITE-ProRule" id="PRU00110"/>
    </source>
</evidence>
<evidence type="ECO:0000259" key="8">
    <source>
        <dbReference type="PROSITE" id="PS50109"/>
    </source>
</evidence>
<evidence type="ECO:0000256" key="5">
    <source>
        <dbReference type="ARBA" id="ARBA00022777"/>
    </source>
</evidence>
<dbReference type="SUPFAM" id="SSF47226">
    <property type="entry name" value="Histidine-containing phosphotransfer domain, HPT domain"/>
    <property type="match status" value="1"/>
</dbReference>
<organism evidence="11 12">
    <name type="scientific">candidate division CSSED10-310 bacterium</name>
    <dbReference type="NCBI Taxonomy" id="2855610"/>
    <lineage>
        <taxon>Bacteria</taxon>
        <taxon>Bacteria division CSSED10-310</taxon>
    </lineage>
</organism>
<evidence type="ECO:0000256" key="2">
    <source>
        <dbReference type="ARBA" id="ARBA00012438"/>
    </source>
</evidence>
<dbReference type="Gene3D" id="1.20.120.160">
    <property type="entry name" value="HPT domain"/>
    <property type="match status" value="1"/>
</dbReference>
<evidence type="ECO:0000256" key="1">
    <source>
        <dbReference type="ARBA" id="ARBA00000085"/>
    </source>
</evidence>
<keyword evidence="12" id="KW-1185">Reference proteome</keyword>
<evidence type="ECO:0000256" key="4">
    <source>
        <dbReference type="ARBA" id="ARBA00022679"/>
    </source>
</evidence>
<evidence type="ECO:0000256" key="3">
    <source>
        <dbReference type="ARBA" id="ARBA00022553"/>
    </source>
</evidence>
<evidence type="ECO:0000313" key="11">
    <source>
        <dbReference type="EMBL" id="MFC1849217.1"/>
    </source>
</evidence>
<dbReference type="Gene3D" id="3.30.565.10">
    <property type="entry name" value="Histidine kinase-like ATPase, C-terminal domain"/>
    <property type="match status" value="1"/>
</dbReference>
<proteinExistence type="predicted"/>
<dbReference type="CDD" id="cd00088">
    <property type="entry name" value="HPT"/>
    <property type="match status" value="1"/>
</dbReference>
<keyword evidence="3 6" id="KW-0597">Phosphoprotein</keyword>